<feature type="compositionally biased region" description="Basic and acidic residues" evidence="1">
    <location>
        <begin position="54"/>
        <end position="69"/>
    </location>
</feature>
<dbReference type="STRING" id="7897.ENSLACP00000016819"/>
<sequence>KPLPQGAPASVIGILGGVIAVTLLVAVAMTVFIIYRRQQKNQAETDNDLIDLPPSHKPDPPPKKKTELKTHLTTDDIKVVYLDNVKQEKEMQKLPLQTPYYDMVPPDRSPHSEK</sequence>
<dbReference type="EMBL" id="AFYH01011755">
    <property type="status" value="NOT_ANNOTATED_CDS"/>
    <property type="molecule type" value="Genomic_DNA"/>
</dbReference>
<keyword evidence="2" id="KW-1133">Transmembrane helix</keyword>
<accession>H3B4J8</accession>
<evidence type="ECO:0000256" key="2">
    <source>
        <dbReference type="SAM" id="Phobius"/>
    </source>
</evidence>
<dbReference type="Proteomes" id="UP000008672">
    <property type="component" value="Unassembled WGS sequence"/>
</dbReference>
<dbReference type="AlphaFoldDB" id="H3B4J8"/>
<evidence type="ECO:0000313" key="4">
    <source>
        <dbReference type="Proteomes" id="UP000008672"/>
    </source>
</evidence>
<keyword evidence="2" id="KW-0812">Transmembrane</keyword>
<feature type="region of interest" description="Disordered" evidence="1">
    <location>
        <begin position="43"/>
        <end position="69"/>
    </location>
</feature>
<dbReference type="CDD" id="cd12087">
    <property type="entry name" value="TM_EGFR-like"/>
    <property type="match status" value="1"/>
</dbReference>
<dbReference type="EMBL" id="AFYH01011756">
    <property type="status" value="NOT_ANNOTATED_CDS"/>
    <property type="molecule type" value="Genomic_DNA"/>
</dbReference>
<dbReference type="HOGENOM" id="CLU_2020366_0_0_1"/>
<reference evidence="4" key="1">
    <citation type="submission" date="2011-08" db="EMBL/GenBank/DDBJ databases">
        <title>The draft genome of Latimeria chalumnae.</title>
        <authorList>
            <person name="Di Palma F."/>
            <person name="Alfoldi J."/>
            <person name="Johnson J."/>
            <person name="Berlin A."/>
            <person name="Gnerre S."/>
            <person name="Jaffe D."/>
            <person name="MacCallum I."/>
            <person name="Young S."/>
            <person name="Walker B.J."/>
            <person name="Lander E."/>
            <person name="Lindblad-Toh K."/>
        </authorList>
    </citation>
    <scope>NUCLEOTIDE SEQUENCE [LARGE SCALE GENOMIC DNA]</scope>
    <source>
        <strain evidence="4">Wild caught</strain>
    </source>
</reference>
<dbReference type="GeneTree" id="ENSGT00420000030019"/>
<evidence type="ECO:0000256" key="1">
    <source>
        <dbReference type="SAM" id="MobiDB-lite"/>
    </source>
</evidence>
<name>H3B4J8_LATCH</name>
<evidence type="ECO:0000313" key="3">
    <source>
        <dbReference type="Ensembl" id="ENSLACP00000016819.1"/>
    </source>
</evidence>
<dbReference type="Bgee" id="ENSLACG00000014814">
    <property type="expression patterns" value="Expressed in pelvic fin"/>
</dbReference>
<keyword evidence="2" id="KW-0472">Membrane</keyword>
<feature type="transmembrane region" description="Helical" evidence="2">
    <location>
        <begin position="12"/>
        <end position="35"/>
    </location>
</feature>
<dbReference type="InParanoid" id="H3B4J8"/>
<reference evidence="3" key="3">
    <citation type="submission" date="2025-09" db="UniProtKB">
        <authorList>
            <consortium name="Ensembl"/>
        </authorList>
    </citation>
    <scope>IDENTIFICATION</scope>
</reference>
<keyword evidence="4" id="KW-1185">Reference proteome</keyword>
<dbReference type="eggNOG" id="ENOG502S4P9">
    <property type="taxonomic scope" value="Eukaryota"/>
</dbReference>
<reference evidence="3" key="2">
    <citation type="submission" date="2025-08" db="UniProtKB">
        <authorList>
            <consortium name="Ensembl"/>
        </authorList>
    </citation>
    <scope>IDENTIFICATION</scope>
</reference>
<protein>
    <submittedName>
        <fullName evidence="3">Uncharacterized protein</fullName>
    </submittedName>
</protein>
<dbReference type="Ensembl" id="ENSLACT00000016937.1">
    <property type="protein sequence ID" value="ENSLACP00000016819.1"/>
    <property type="gene ID" value="ENSLACG00000014814.1"/>
</dbReference>
<organism evidence="3 4">
    <name type="scientific">Latimeria chalumnae</name>
    <name type="common">Coelacanth</name>
    <dbReference type="NCBI Taxonomy" id="7897"/>
    <lineage>
        <taxon>Eukaryota</taxon>
        <taxon>Metazoa</taxon>
        <taxon>Chordata</taxon>
        <taxon>Craniata</taxon>
        <taxon>Vertebrata</taxon>
        <taxon>Euteleostomi</taxon>
        <taxon>Coelacanthiformes</taxon>
        <taxon>Coelacanthidae</taxon>
        <taxon>Latimeria</taxon>
    </lineage>
</organism>
<dbReference type="OMA" id="RQPQQED"/>
<proteinExistence type="predicted"/>